<comment type="caution">
    <text evidence="1">The sequence shown here is derived from an EMBL/GenBank/DDBJ whole genome shotgun (WGS) entry which is preliminary data.</text>
</comment>
<keyword evidence="2" id="KW-1185">Reference proteome</keyword>
<gene>
    <name evidence="1" type="ORF">DS2_10477</name>
</gene>
<evidence type="ECO:0000313" key="1">
    <source>
        <dbReference type="EMBL" id="EWH09865.1"/>
    </source>
</evidence>
<dbReference type="AlphaFoldDB" id="W7QX57"/>
<dbReference type="eggNOG" id="ENOG503322Q">
    <property type="taxonomic scope" value="Bacteria"/>
</dbReference>
<dbReference type="STRING" id="1328313.DS2_10477"/>
<sequence length="369" mass="39327">MALDTTKFLGGDGSAVNPYIIHNEDALLALIGDEHSDGSAQSKYFEVVADIDITYLSIFTLKIASIDGSVINGNGHSLYFPILHSNSGFDCLFIGVNTAEIYNLHIDVEGKSGVSSYGPVRRCKLYNCMLTGNYGDIRGATLDTPPQNLQNCLFNLQGSTLDKLSTSSSYSSVTSYYVEGSAPITSTASEGLVLNADKLLAASYPNLAPEHWNVVDGALPTLKIKPYSGLPVTRVAGISKLDGVPAKRRITVQDFNGGRIARTYSDELTGEFSIQTSPYKTGVTVIVDDEIGTEIQSSKAYTVGQIVHHADYAGIAYVCTTAGTTGATLPETNTYPESGTVTIGTAVFAAKPINKPQIFSPVKPEVILE</sequence>
<evidence type="ECO:0000313" key="2">
    <source>
        <dbReference type="Proteomes" id="UP000019276"/>
    </source>
</evidence>
<dbReference type="EMBL" id="ARZY01000018">
    <property type="protein sequence ID" value="EWH09865.1"/>
    <property type="molecule type" value="Genomic_DNA"/>
</dbReference>
<reference evidence="1 2" key="1">
    <citation type="journal article" date="2014" name="Genome Announc.">
        <title>Draft Genome Sequence of the Agar-Degrading Bacterium Catenovulum sp. Strain DS-2, Isolated from Intestines of Haliotis diversicolor.</title>
        <authorList>
            <person name="Shan D."/>
            <person name="Li X."/>
            <person name="Gu Z."/>
            <person name="Wei G."/>
            <person name="Gao Z."/>
            <person name="Shao Z."/>
        </authorList>
    </citation>
    <scope>NUCLEOTIDE SEQUENCE [LARGE SCALE GENOMIC DNA]</scope>
    <source>
        <strain evidence="1 2">DS-2</strain>
    </source>
</reference>
<organism evidence="1 2">
    <name type="scientific">Catenovulum agarivorans DS-2</name>
    <dbReference type="NCBI Taxonomy" id="1328313"/>
    <lineage>
        <taxon>Bacteria</taxon>
        <taxon>Pseudomonadati</taxon>
        <taxon>Pseudomonadota</taxon>
        <taxon>Gammaproteobacteria</taxon>
        <taxon>Alteromonadales</taxon>
        <taxon>Alteromonadaceae</taxon>
        <taxon>Catenovulum</taxon>
    </lineage>
</organism>
<dbReference type="Proteomes" id="UP000019276">
    <property type="component" value="Unassembled WGS sequence"/>
</dbReference>
<dbReference type="RefSeq" id="WP_035014712.1">
    <property type="nucleotide sequence ID" value="NZ_ARZY01000018.1"/>
</dbReference>
<proteinExistence type="predicted"/>
<dbReference type="OrthoDB" id="6383255at2"/>
<accession>W7QX57</accession>
<name>W7QX57_9ALTE</name>
<protein>
    <submittedName>
        <fullName evidence="1">Uncharacterized protein</fullName>
    </submittedName>
</protein>